<evidence type="ECO:0000256" key="5">
    <source>
        <dbReference type="ARBA" id="ARBA00023136"/>
    </source>
</evidence>
<dbReference type="SUPFAM" id="SSF103473">
    <property type="entry name" value="MFS general substrate transporter"/>
    <property type="match status" value="1"/>
</dbReference>
<organism evidence="10 11">
    <name type="scientific">Globisporangium ultimum (strain ATCC 200006 / CBS 805.95 / DAOM BR144)</name>
    <name type="common">Pythium ultimum</name>
    <dbReference type="NCBI Taxonomy" id="431595"/>
    <lineage>
        <taxon>Eukaryota</taxon>
        <taxon>Sar</taxon>
        <taxon>Stramenopiles</taxon>
        <taxon>Oomycota</taxon>
        <taxon>Peronosporomycetes</taxon>
        <taxon>Pythiales</taxon>
        <taxon>Pythiaceae</taxon>
        <taxon>Globisporangium</taxon>
    </lineage>
</organism>
<feature type="region of interest" description="Disordered" evidence="7">
    <location>
        <begin position="1"/>
        <end position="35"/>
    </location>
</feature>
<dbReference type="Gene3D" id="1.20.1250.20">
    <property type="entry name" value="MFS general substrate transporter like domains"/>
    <property type="match status" value="1"/>
</dbReference>
<dbReference type="InterPro" id="IPR020846">
    <property type="entry name" value="MFS_dom"/>
</dbReference>
<comment type="similarity">
    <text evidence="6">Belongs to the major facilitator superfamily. Spinster (TC 2.A.1.49) family.</text>
</comment>
<feature type="transmembrane region" description="Helical" evidence="8">
    <location>
        <begin position="408"/>
        <end position="430"/>
    </location>
</feature>
<evidence type="ECO:0000256" key="2">
    <source>
        <dbReference type="ARBA" id="ARBA00022448"/>
    </source>
</evidence>
<keyword evidence="4 8" id="KW-1133">Transmembrane helix</keyword>
<dbReference type="HOGENOM" id="CLU_025478_0_0_1"/>
<feature type="transmembrane region" description="Helical" evidence="8">
    <location>
        <begin position="468"/>
        <end position="492"/>
    </location>
</feature>
<dbReference type="Proteomes" id="UP000019132">
    <property type="component" value="Unassembled WGS sequence"/>
</dbReference>
<dbReference type="PANTHER" id="PTHR23505:SF9">
    <property type="entry name" value="PROTEIN, PUTATIVE-RELATED"/>
    <property type="match status" value="1"/>
</dbReference>
<feature type="transmembrane region" description="Helical" evidence="8">
    <location>
        <begin position="555"/>
        <end position="578"/>
    </location>
</feature>
<evidence type="ECO:0000256" key="1">
    <source>
        <dbReference type="ARBA" id="ARBA00004141"/>
    </source>
</evidence>
<feature type="transmembrane region" description="Helical" evidence="8">
    <location>
        <begin position="45"/>
        <end position="63"/>
    </location>
</feature>
<evidence type="ECO:0000256" key="4">
    <source>
        <dbReference type="ARBA" id="ARBA00022989"/>
    </source>
</evidence>
<comment type="subcellular location">
    <subcellularLocation>
        <location evidence="1">Membrane</location>
        <topology evidence="1">Multi-pass membrane protein</topology>
    </subcellularLocation>
</comment>
<feature type="transmembrane region" description="Helical" evidence="8">
    <location>
        <begin position="83"/>
        <end position="100"/>
    </location>
</feature>
<evidence type="ECO:0000259" key="9">
    <source>
        <dbReference type="PROSITE" id="PS50850"/>
    </source>
</evidence>
<feature type="domain" description="Major facilitator superfamily (MFS) profile" evidence="9">
    <location>
        <begin position="46"/>
        <end position="582"/>
    </location>
</feature>
<dbReference type="Pfam" id="PF07690">
    <property type="entry name" value="MFS_1"/>
    <property type="match status" value="2"/>
</dbReference>
<keyword evidence="11" id="KW-1185">Reference proteome</keyword>
<dbReference type="VEuPathDB" id="FungiDB:PYU1_G010242"/>
<feature type="transmembrane region" description="Helical" evidence="8">
    <location>
        <begin position="442"/>
        <end position="462"/>
    </location>
</feature>
<reference evidence="11" key="2">
    <citation type="submission" date="2010-04" db="EMBL/GenBank/DDBJ databases">
        <authorList>
            <person name="Buell R."/>
            <person name="Hamilton J."/>
            <person name="Hostetler J."/>
        </authorList>
    </citation>
    <scope>NUCLEOTIDE SEQUENCE [LARGE SCALE GENOMIC DNA]</scope>
    <source>
        <strain evidence="11">DAOM:BR144</strain>
    </source>
</reference>
<dbReference type="InterPro" id="IPR044770">
    <property type="entry name" value="MFS_spinster-like"/>
</dbReference>
<feature type="transmembrane region" description="Helical" evidence="8">
    <location>
        <begin position="277"/>
        <end position="300"/>
    </location>
</feature>
<dbReference type="PROSITE" id="PS50850">
    <property type="entry name" value="MFS"/>
    <property type="match status" value="1"/>
</dbReference>
<dbReference type="STRING" id="431595.K3WZ63"/>
<dbReference type="GO" id="GO:0022857">
    <property type="term" value="F:transmembrane transporter activity"/>
    <property type="evidence" value="ECO:0007669"/>
    <property type="project" value="InterPro"/>
</dbReference>
<accession>K3WZ63</accession>
<feature type="transmembrane region" description="Helical" evidence="8">
    <location>
        <begin position="367"/>
        <end position="388"/>
    </location>
</feature>
<evidence type="ECO:0000256" key="8">
    <source>
        <dbReference type="SAM" id="Phobius"/>
    </source>
</evidence>
<feature type="compositionally biased region" description="Polar residues" evidence="7">
    <location>
        <begin position="1"/>
        <end position="19"/>
    </location>
</feature>
<evidence type="ECO:0000313" key="10">
    <source>
        <dbReference type="EnsemblProtists" id="PYU1_T010262"/>
    </source>
</evidence>
<dbReference type="AlphaFoldDB" id="K3WZ63"/>
<name>K3WZ63_GLOUD</name>
<keyword evidence="3 8" id="KW-0812">Transmembrane</keyword>
<feature type="transmembrane region" description="Helical" evidence="8">
    <location>
        <begin position="513"/>
        <end position="535"/>
    </location>
</feature>
<dbReference type="InterPro" id="IPR036259">
    <property type="entry name" value="MFS_trans_sf"/>
</dbReference>
<keyword evidence="5 8" id="KW-0472">Membrane</keyword>
<evidence type="ECO:0000256" key="6">
    <source>
        <dbReference type="ARBA" id="ARBA00024338"/>
    </source>
</evidence>
<sequence length="604" mass="66205">MAQKTPTYGAVSSNTNQTDLPPVLHVGRPTPPSSSYTRIPGKSEYLFKYLIITQVCMYLEAGAVPSLLQQFTLTFHLSPQEQGLLGAIVYISISLASPWCSTLFRKFCPRQLLGLSLVVNNLAVFTFALTPTLKWYSKSLLICSRGFIGLTQAFFCVYSPLWVHEYAPKAKRGAWMSYLQAATPLGITLGYFAGSVTVWLASSDPSATTGAATDMLSAGTANATSTASSFVSSMLPGVLNAAVSSSMNNVGDHLFDDMVDTDTNYCQGMYCWRWPFLFQFLAILPFAILIFFVPVAHIRLHNQRRRSIIMVDSIITANETEEEDDDEDEAFNDELSRLNQAAGRRPSLSQDLSLSLVNLGLLFQQKVYVFIVLALSALFFVVAGIQFWTTLYLATNTNDSLYTIHTAYLLVSGTGPIIGVFFGGWLIDQFGGYAGLYQRAEALRVCMVLGALGGFASIPVTLFRSTVYIAIFLWLMLFCGGAILPACSGIVISSAPRRLRPLASSVAYASYNLLGYAASNYIPGLIMNFIITPHVSDDDSDLPSGACDTACTYRVGFRIVLSWCAWAFFCLTCAYSFAKDQVEVARKRHDNSAEVRHDAIESAL</sequence>
<feature type="transmembrane region" description="Helical" evidence="8">
    <location>
        <begin position="112"/>
        <end position="133"/>
    </location>
</feature>
<dbReference type="PANTHER" id="PTHR23505">
    <property type="entry name" value="SPINSTER"/>
    <property type="match status" value="1"/>
</dbReference>
<dbReference type="GO" id="GO:0016020">
    <property type="term" value="C:membrane"/>
    <property type="evidence" value="ECO:0007669"/>
    <property type="project" value="UniProtKB-SubCell"/>
</dbReference>
<dbReference type="OMA" id="DSAYTIH"/>
<dbReference type="InParanoid" id="K3WZ63"/>
<evidence type="ECO:0000256" key="3">
    <source>
        <dbReference type="ARBA" id="ARBA00022692"/>
    </source>
</evidence>
<reference evidence="10" key="3">
    <citation type="submission" date="2015-02" db="UniProtKB">
        <authorList>
            <consortium name="EnsemblProtists"/>
        </authorList>
    </citation>
    <scope>IDENTIFICATION</scope>
    <source>
        <strain evidence="10">DAOM BR144</strain>
    </source>
</reference>
<reference evidence="11" key="1">
    <citation type="journal article" date="2010" name="Genome Biol.">
        <title>Genome sequence of the necrotrophic plant pathogen Pythium ultimum reveals original pathogenicity mechanisms and effector repertoire.</title>
        <authorList>
            <person name="Levesque C.A."/>
            <person name="Brouwer H."/>
            <person name="Cano L."/>
            <person name="Hamilton J.P."/>
            <person name="Holt C."/>
            <person name="Huitema E."/>
            <person name="Raffaele S."/>
            <person name="Robideau G.P."/>
            <person name="Thines M."/>
            <person name="Win J."/>
            <person name="Zerillo M.M."/>
            <person name="Beakes G.W."/>
            <person name="Boore J.L."/>
            <person name="Busam D."/>
            <person name="Dumas B."/>
            <person name="Ferriera S."/>
            <person name="Fuerstenberg S.I."/>
            <person name="Gachon C.M."/>
            <person name="Gaulin E."/>
            <person name="Govers F."/>
            <person name="Grenville-Briggs L."/>
            <person name="Horner N."/>
            <person name="Hostetler J."/>
            <person name="Jiang R.H."/>
            <person name="Johnson J."/>
            <person name="Krajaejun T."/>
            <person name="Lin H."/>
            <person name="Meijer H.J."/>
            <person name="Moore B."/>
            <person name="Morris P."/>
            <person name="Phuntmart V."/>
            <person name="Puiu D."/>
            <person name="Shetty J."/>
            <person name="Stajich J.E."/>
            <person name="Tripathy S."/>
            <person name="Wawra S."/>
            <person name="van West P."/>
            <person name="Whitty B.R."/>
            <person name="Coutinho P.M."/>
            <person name="Henrissat B."/>
            <person name="Martin F."/>
            <person name="Thomas P.D."/>
            <person name="Tyler B.M."/>
            <person name="De Vries R.P."/>
            <person name="Kamoun S."/>
            <person name="Yandell M."/>
            <person name="Tisserat N."/>
            <person name="Buell C.R."/>
        </authorList>
    </citation>
    <scope>NUCLEOTIDE SEQUENCE</scope>
    <source>
        <strain evidence="11">DAOM:BR144</strain>
    </source>
</reference>
<dbReference type="eggNOG" id="ENOG502SB5R">
    <property type="taxonomic scope" value="Eukaryota"/>
</dbReference>
<evidence type="ECO:0000256" key="7">
    <source>
        <dbReference type="SAM" id="MobiDB-lite"/>
    </source>
</evidence>
<dbReference type="EMBL" id="GL376623">
    <property type="status" value="NOT_ANNOTATED_CDS"/>
    <property type="molecule type" value="Genomic_DNA"/>
</dbReference>
<feature type="transmembrane region" description="Helical" evidence="8">
    <location>
        <begin position="175"/>
        <end position="201"/>
    </location>
</feature>
<dbReference type="EnsemblProtists" id="PYU1_T010262">
    <property type="protein sequence ID" value="PYU1_T010262"/>
    <property type="gene ID" value="PYU1_G010242"/>
</dbReference>
<dbReference type="InterPro" id="IPR011701">
    <property type="entry name" value="MFS"/>
</dbReference>
<keyword evidence="2" id="KW-0813">Transport</keyword>
<protein>
    <recommendedName>
        <fullName evidence="9">Major facilitator superfamily (MFS) profile domain-containing protein</fullName>
    </recommendedName>
</protein>
<evidence type="ECO:0000313" key="11">
    <source>
        <dbReference type="Proteomes" id="UP000019132"/>
    </source>
</evidence>
<feature type="transmembrane region" description="Helical" evidence="8">
    <location>
        <begin position="139"/>
        <end position="163"/>
    </location>
</feature>
<proteinExistence type="inferred from homology"/>